<feature type="compositionally biased region" description="Basic and acidic residues" evidence="11">
    <location>
        <begin position="563"/>
        <end position="586"/>
    </location>
</feature>
<organism evidence="14 15">
    <name type="scientific">Saitozyma podzolica</name>
    <dbReference type="NCBI Taxonomy" id="1890683"/>
    <lineage>
        <taxon>Eukaryota</taxon>
        <taxon>Fungi</taxon>
        <taxon>Dikarya</taxon>
        <taxon>Basidiomycota</taxon>
        <taxon>Agaricomycotina</taxon>
        <taxon>Tremellomycetes</taxon>
        <taxon>Tremellales</taxon>
        <taxon>Trimorphomycetaceae</taxon>
        <taxon>Saitozyma</taxon>
    </lineage>
</organism>
<feature type="transmembrane region" description="Helical" evidence="12">
    <location>
        <begin position="105"/>
        <end position="125"/>
    </location>
</feature>
<keyword evidence="5 12" id="KW-0812">Transmembrane</keyword>
<feature type="transmembrane region" description="Helical" evidence="12">
    <location>
        <begin position="370"/>
        <end position="394"/>
    </location>
</feature>
<dbReference type="AlphaFoldDB" id="A0A427YNY3"/>
<accession>A0A427YNY3</accession>
<dbReference type="GO" id="GO:0120029">
    <property type="term" value="P:proton export across plasma membrane"/>
    <property type="evidence" value="ECO:0007669"/>
    <property type="project" value="InterPro"/>
</dbReference>
<feature type="compositionally biased region" description="Basic and acidic residues" evidence="11">
    <location>
        <begin position="497"/>
        <end position="506"/>
    </location>
</feature>
<evidence type="ECO:0000256" key="7">
    <source>
        <dbReference type="ARBA" id="ARBA00023053"/>
    </source>
</evidence>
<evidence type="ECO:0000256" key="11">
    <source>
        <dbReference type="SAM" id="MobiDB-lite"/>
    </source>
</evidence>
<name>A0A427YNY3_9TREE</name>
<feature type="compositionally biased region" description="Basic and acidic residues" evidence="11">
    <location>
        <begin position="466"/>
        <end position="482"/>
    </location>
</feature>
<keyword evidence="6 12" id="KW-1133">Transmembrane helix</keyword>
<evidence type="ECO:0000256" key="2">
    <source>
        <dbReference type="ARBA" id="ARBA00005248"/>
    </source>
</evidence>
<sequence>MVALDITETSLALAVAGGYISVVGLVSYFVKEKLFMSEALLATLAGIIFGPIAAGFFDPLAWVGGNEDSLNAITYQITRIVIGIQVLFTGIALPKAYLRREWLSLVTLLGPIMICAWFITSLLMWGLIPGLTFLECLIIGACVTPTDPVLANSICKGRFAEKHVPLHVRNIIVAESGANDGLGFPFLYIGLYLVLMHESSHPVHSVGGAIGEWFYNIVLYQICLSIVIGAIIGYVARKVLRFAEERSLIDHESFLSFGIALTFFTLGIVGVLGSDDILCCFIVGNSFTWDDWFRVQTEDHAFQDVIDQLLSSAIFLYIGAVMPWNHFGDWYGITPWRLVVLGILVMLVRRLPWVMVLSRWIPTLPTWREAVFAGFFGPIGVGAVFYTQVALQVLPDDGTRTALRDVILPVNYFLVLTSIIVHGITIPIGKGFQQARSITLTRSQAGLTEADRVSRLPAPLPLGSDALRDQTERELERSRSETTVDSGENGTSAAIRFDLDPNRMVDKGPMVARPTGILAQNETPPRTPKSSHPGTPSRSSLSGGGDLPPPVQMGPLRPAVGASDDRETSEQRARGESWLEGERVVVESDDGETVRVMTRDEYDRFTSHR</sequence>
<dbReference type="GO" id="GO:0042391">
    <property type="term" value="P:regulation of membrane potential"/>
    <property type="evidence" value="ECO:0007669"/>
    <property type="project" value="InterPro"/>
</dbReference>
<feature type="transmembrane region" description="Helical" evidence="12">
    <location>
        <begin position="39"/>
        <end position="57"/>
    </location>
</feature>
<dbReference type="PANTHER" id="PTHR31382">
    <property type="entry name" value="NA(+)/H(+) ANTIPORTER"/>
    <property type="match status" value="1"/>
</dbReference>
<evidence type="ECO:0000256" key="1">
    <source>
        <dbReference type="ARBA" id="ARBA00004141"/>
    </source>
</evidence>
<dbReference type="EMBL" id="RSCD01000005">
    <property type="protein sequence ID" value="RSH92828.1"/>
    <property type="molecule type" value="Genomic_DNA"/>
</dbReference>
<dbReference type="GO" id="GO:0015385">
    <property type="term" value="F:sodium:proton antiporter activity"/>
    <property type="evidence" value="ECO:0007669"/>
    <property type="project" value="InterPro"/>
</dbReference>
<evidence type="ECO:0000313" key="15">
    <source>
        <dbReference type="Proteomes" id="UP000279259"/>
    </source>
</evidence>
<evidence type="ECO:0000256" key="5">
    <source>
        <dbReference type="ARBA" id="ARBA00022692"/>
    </source>
</evidence>
<dbReference type="STRING" id="1890683.A0A427YNY3"/>
<comment type="caution">
    <text evidence="14">The sequence shown here is derived from an EMBL/GenBank/DDBJ whole genome shotgun (WGS) entry which is preliminary data.</text>
</comment>
<feature type="transmembrane region" description="Helical" evidence="12">
    <location>
        <begin position="330"/>
        <end position="349"/>
    </location>
</feature>
<keyword evidence="4" id="KW-0050">Antiport</keyword>
<dbReference type="Proteomes" id="UP000279259">
    <property type="component" value="Unassembled WGS sequence"/>
</dbReference>
<reference evidence="14 15" key="1">
    <citation type="submission" date="2018-11" db="EMBL/GenBank/DDBJ databases">
        <title>Genome sequence of Saitozyma podzolica DSM 27192.</title>
        <authorList>
            <person name="Aliyu H."/>
            <person name="Gorte O."/>
            <person name="Ochsenreither K."/>
        </authorList>
    </citation>
    <scope>NUCLEOTIDE SEQUENCE [LARGE SCALE GENOMIC DNA]</scope>
    <source>
        <strain evidence="14 15">DSM 27192</strain>
    </source>
</reference>
<keyword evidence="7" id="KW-0915">Sodium</keyword>
<dbReference type="OrthoDB" id="2190219at2759"/>
<evidence type="ECO:0000256" key="12">
    <source>
        <dbReference type="SAM" id="Phobius"/>
    </source>
</evidence>
<feature type="transmembrane region" description="Helical" evidence="12">
    <location>
        <begin position="77"/>
        <end position="98"/>
    </location>
</feature>
<dbReference type="Pfam" id="PF00999">
    <property type="entry name" value="Na_H_Exchanger"/>
    <property type="match status" value="1"/>
</dbReference>
<comment type="subcellular location">
    <subcellularLocation>
        <location evidence="1">Membrane</location>
        <topology evidence="1">Multi-pass membrane protein</topology>
    </subcellularLocation>
</comment>
<dbReference type="GO" id="GO:0036376">
    <property type="term" value="P:sodium ion export across plasma membrane"/>
    <property type="evidence" value="ECO:0007669"/>
    <property type="project" value="InterPro"/>
</dbReference>
<protein>
    <recommendedName>
        <fullName evidence="13">Cation/H+ exchanger transmembrane domain-containing protein</fullName>
    </recommendedName>
</protein>
<dbReference type="GO" id="GO:0005886">
    <property type="term" value="C:plasma membrane"/>
    <property type="evidence" value="ECO:0007669"/>
    <property type="project" value="InterPro"/>
</dbReference>
<dbReference type="InterPro" id="IPR004712">
    <property type="entry name" value="Na+/H+_antiporter_fungi"/>
</dbReference>
<evidence type="ECO:0000259" key="13">
    <source>
        <dbReference type="Pfam" id="PF00999"/>
    </source>
</evidence>
<dbReference type="PANTHER" id="PTHR31382:SF1">
    <property type="entry name" value="SODIUM ION_PROTON EXCHANGER (EUROFUNG)"/>
    <property type="match status" value="1"/>
</dbReference>
<evidence type="ECO:0000313" key="14">
    <source>
        <dbReference type="EMBL" id="RSH92828.1"/>
    </source>
</evidence>
<comment type="similarity">
    <text evidence="2">Belongs to the fungal Na(+)/H(+) exchanger family.</text>
</comment>
<keyword evidence="15" id="KW-1185">Reference proteome</keyword>
<feature type="compositionally biased region" description="Basic and acidic residues" evidence="11">
    <location>
        <begin position="597"/>
        <end position="609"/>
    </location>
</feature>
<feature type="transmembrane region" description="Helical" evidence="12">
    <location>
        <begin position="406"/>
        <end position="428"/>
    </location>
</feature>
<feature type="compositionally biased region" description="Polar residues" evidence="11">
    <location>
        <begin position="518"/>
        <end position="541"/>
    </location>
</feature>
<dbReference type="InterPro" id="IPR006153">
    <property type="entry name" value="Cation/H_exchanger_TM"/>
</dbReference>
<keyword evidence="3" id="KW-0813">Transport</keyword>
<feature type="transmembrane region" description="Helical" evidence="12">
    <location>
        <begin position="12"/>
        <end position="30"/>
    </location>
</feature>
<gene>
    <name evidence="14" type="ORF">EHS25_008274</name>
</gene>
<keyword evidence="8" id="KW-0406">Ion transport</keyword>
<evidence type="ECO:0000256" key="4">
    <source>
        <dbReference type="ARBA" id="ARBA00022449"/>
    </source>
</evidence>
<evidence type="ECO:0000256" key="6">
    <source>
        <dbReference type="ARBA" id="ARBA00022989"/>
    </source>
</evidence>
<evidence type="ECO:0000256" key="9">
    <source>
        <dbReference type="ARBA" id="ARBA00023136"/>
    </source>
</evidence>
<keyword evidence="10" id="KW-0739">Sodium transport</keyword>
<keyword evidence="9 12" id="KW-0472">Membrane</keyword>
<proteinExistence type="inferred from homology"/>
<feature type="transmembrane region" description="Helical" evidence="12">
    <location>
        <begin position="257"/>
        <end position="284"/>
    </location>
</feature>
<feature type="region of interest" description="Disordered" evidence="11">
    <location>
        <begin position="451"/>
        <end position="609"/>
    </location>
</feature>
<evidence type="ECO:0000256" key="8">
    <source>
        <dbReference type="ARBA" id="ARBA00023065"/>
    </source>
</evidence>
<feature type="domain" description="Cation/H+ exchanger transmembrane" evidence="13">
    <location>
        <begin position="25"/>
        <end position="427"/>
    </location>
</feature>
<evidence type="ECO:0000256" key="10">
    <source>
        <dbReference type="ARBA" id="ARBA00023201"/>
    </source>
</evidence>
<evidence type="ECO:0000256" key="3">
    <source>
        <dbReference type="ARBA" id="ARBA00022448"/>
    </source>
</evidence>
<feature type="transmembrane region" description="Helical" evidence="12">
    <location>
        <begin position="213"/>
        <end position="236"/>
    </location>
</feature>
<dbReference type="FunFam" id="1.20.1530.20:FF:000015">
    <property type="entry name" value="Na(+)/H(+) antiporter 2"/>
    <property type="match status" value="1"/>
</dbReference>